<dbReference type="GO" id="GO:0004497">
    <property type="term" value="F:monooxygenase activity"/>
    <property type="evidence" value="ECO:0007669"/>
    <property type="project" value="UniProtKB-KW"/>
</dbReference>
<dbReference type="GO" id="GO:0005506">
    <property type="term" value="F:iron ion binding"/>
    <property type="evidence" value="ECO:0007669"/>
    <property type="project" value="InterPro"/>
</dbReference>
<reference evidence="3 4" key="1">
    <citation type="journal article" date="2019" name="PLoS ONE">
        <title>Comparative genome analysis indicates high evolutionary potential of pathogenicity genes in Colletotrichum tanaceti.</title>
        <authorList>
            <person name="Lelwala R.V."/>
            <person name="Korhonen P.K."/>
            <person name="Young N.D."/>
            <person name="Scott J.B."/>
            <person name="Ades P.A."/>
            <person name="Gasser R.B."/>
            <person name="Taylor P.W.J."/>
        </authorList>
    </citation>
    <scope>NUCLEOTIDE SEQUENCE [LARGE SCALE GENOMIC DNA]</scope>
    <source>
        <strain evidence="3">BRIP57314</strain>
    </source>
</reference>
<dbReference type="Pfam" id="PF00067">
    <property type="entry name" value="p450"/>
    <property type="match status" value="1"/>
</dbReference>
<dbReference type="Pfam" id="PF00106">
    <property type="entry name" value="adh_short"/>
    <property type="match status" value="1"/>
</dbReference>
<dbReference type="PANTHER" id="PTHR33840">
    <property type="match status" value="1"/>
</dbReference>
<keyword evidence="4" id="KW-1185">Reference proteome</keyword>
<dbReference type="PANTHER" id="PTHR33840:SF16">
    <property type="entry name" value="DUF2235 DOMAIN-CONTAINING PROTEIN"/>
    <property type="match status" value="1"/>
</dbReference>
<keyword evidence="3" id="KW-0560">Oxidoreductase</keyword>
<comment type="caution">
    <text evidence="3">The sequence shown here is derived from an EMBL/GenBank/DDBJ whole genome shotgun (WGS) entry which is preliminary data.</text>
</comment>
<keyword evidence="1" id="KW-0521">NADP</keyword>
<accession>A0A4U6XDY0</accession>
<dbReference type="CDD" id="cd05233">
    <property type="entry name" value="SDR_c"/>
    <property type="match status" value="1"/>
</dbReference>
<dbReference type="PROSITE" id="PS00061">
    <property type="entry name" value="ADH_SHORT"/>
    <property type="match status" value="1"/>
</dbReference>
<dbReference type="GO" id="GO:0016705">
    <property type="term" value="F:oxidoreductase activity, acting on paired donors, with incorporation or reduction of molecular oxygen"/>
    <property type="evidence" value="ECO:0007669"/>
    <property type="project" value="InterPro"/>
</dbReference>
<dbReference type="InterPro" id="IPR036291">
    <property type="entry name" value="NAD(P)-bd_dom_sf"/>
</dbReference>
<dbReference type="InterPro" id="IPR036396">
    <property type="entry name" value="Cyt_P450_sf"/>
</dbReference>
<dbReference type="SUPFAM" id="SSF53474">
    <property type="entry name" value="alpha/beta-Hydrolases"/>
    <property type="match status" value="1"/>
</dbReference>
<keyword evidence="3" id="KW-0503">Monooxygenase</keyword>
<dbReference type="SUPFAM" id="SSF48264">
    <property type="entry name" value="Cytochrome P450"/>
    <property type="match status" value="1"/>
</dbReference>
<dbReference type="Proteomes" id="UP000310108">
    <property type="component" value="Unassembled WGS sequence"/>
</dbReference>
<dbReference type="PRINTS" id="PR00081">
    <property type="entry name" value="GDHRDH"/>
</dbReference>
<dbReference type="SUPFAM" id="SSF51735">
    <property type="entry name" value="NAD(P)-binding Rossmann-fold domains"/>
    <property type="match status" value="1"/>
</dbReference>
<dbReference type="InterPro" id="IPR029058">
    <property type="entry name" value="AB_hydrolase_fold"/>
</dbReference>
<sequence>MASANINAADLFSVKGLIAVVTGGGTGIGLMIAQGLEANGAIVYIIGRRKQALEKAASTAKHGNIHAIQGDITQKSDLDRAVAEIKQAHGYVNVVIANSGISGPPLQGLPPNPTIAQYRDFVFGWDQKDFTETFAVNTTGVFFTVAAFLELLDEGNKRGNLKQRSQVIATSSIGAYNRQPLGFAYAASKAAVVHMFKQLSTVLVPFNIRANVIAPGFYPSEMTTGVVEQHKDGWPKSTIPEERAGDLEDMAGAALFLVSRAGAYTNGNLKPSLAWGHLKAIDDFHQKRGEKDAQMDPAMDDMAESIGSPPIMFLDLRPLSRPILLIRSHEIAEQVSRQSKTWSYNLPKSDTMLNLFPLLGERSIVMSYGPEWKDMRRHFNPGFAPQHLLSLMPVILDKTRAFLTKLDRLVHTGDVFELEPLCTNLTFDIIGAVTMDVDLGAQLPEALQGDFIKSYKEFLLSYKQSNGVLQWWDGPRKNRQRKKLANTLNTFLEDLIRRKFDDDIIDGTKDQLKTFMFAGHDTTSILLQWAFYELSRTPRAMKALRAELHGLFGQDLSPETVRGALLTRGEEITQKMTYTSAVIKEILRLYPPAGSARLTPPGSNFHLQLPDKTSVCVDGLVLYNCATIIHRDPQVYGSTKDDFVPERWLGNNTDTFMATNDDEEVGISKAGENIIPAAAWRPFERGPRNCIGQELANIEARVILASVVDFKPRTVVPSVLDFSGQVPSSQIYTLKQVDELQVKTKSTVSDVCEKAHRKKIILCCDGTWQSSVSGEMNIPSNVTRLARSMALTGEDEDGNSCQQIVYYSAGIGTGAGVGIFERGRQAVFGDGLDADVLEAYNFIVTNYAPNDQIYCFGFSRGAYTARSVAGLINDIGIIQPKELDDFPDLYDLYRKRDVKSFSFRQSKDYRQWITGVREPGFEFLEDSDDVDDHWLQVPHRLPPEFTRVVEVVGVFDTVGALGVPGLGILDSIDDLGIPVTEWYTKAFNQVARVAPFLGIDRLGFHNTSLSRCNNDQRPRHRDKSRHELAAEFRKLIRPSKALKDASEKDLEKNLSQAWKALIENEMADQLEASEDSELLQVWFPGTHVNIGGGNPFILWGFSFDCEQLALLSFTWMCDQISMFVRMDDEHVKDKDGKPLSSSSLADREIASRQKLIHSTKTIEGRWWNRLLLQPVRTVVNYMGVHEAPLRTVPDDADDAWATGPVFDIFDPLMKIVPFLLKDRTPGEYKKDGAGNDLGQTNEKMHPSVHYRVANHSSYRPKPLEGFLRCKKLQNDGPPLYEWKKEDVVIPEYVIKDTDSVSRRLAECSRGGKDFLAALDGMKK</sequence>
<dbReference type="CDD" id="cd11051">
    <property type="entry name" value="CYP59-like"/>
    <property type="match status" value="1"/>
</dbReference>
<dbReference type="InterPro" id="IPR020904">
    <property type="entry name" value="Sc_DH/Rdtase_CS"/>
</dbReference>
<dbReference type="InterPro" id="IPR001128">
    <property type="entry name" value="Cyt_P450"/>
</dbReference>
<dbReference type="Gene3D" id="3.40.50.720">
    <property type="entry name" value="NAD(P)-binding Rossmann-like Domain"/>
    <property type="match status" value="1"/>
</dbReference>
<proteinExistence type="predicted"/>
<protein>
    <submittedName>
        <fullName evidence="3">Putative sterigmatocystin biosynthesismonooxygenase</fullName>
    </submittedName>
</protein>
<evidence type="ECO:0000259" key="2">
    <source>
        <dbReference type="Pfam" id="PF09994"/>
    </source>
</evidence>
<name>A0A4U6XDY0_9PEZI</name>
<gene>
    <name evidence="3" type="primary">stcS</name>
    <name evidence="3" type="ORF">CTA1_4611</name>
</gene>
<dbReference type="GO" id="GO:0020037">
    <property type="term" value="F:heme binding"/>
    <property type="evidence" value="ECO:0007669"/>
    <property type="project" value="InterPro"/>
</dbReference>
<dbReference type="InterPro" id="IPR018712">
    <property type="entry name" value="Tle1-like_cat"/>
</dbReference>
<evidence type="ECO:0000313" key="3">
    <source>
        <dbReference type="EMBL" id="TKW53998.1"/>
    </source>
</evidence>
<evidence type="ECO:0000313" key="4">
    <source>
        <dbReference type="Proteomes" id="UP000310108"/>
    </source>
</evidence>
<evidence type="ECO:0000256" key="1">
    <source>
        <dbReference type="ARBA" id="ARBA00022857"/>
    </source>
</evidence>
<organism evidence="3 4">
    <name type="scientific">Colletotrichum tanaceti</name>
    <dbReference type="NCBI Taxonomy" id="1306861"/>
    <lineage>
        <taxon>Eukaryota</taxon>
        <taxon>Fungi</taxon>
        <taxon>Dikarya</taxon>
        <taxon>Ascomycota</taxon>
        <taxon>Pezizomycotina</taxon>
        <taxon>Sordariomycetes</taxon>
        <taxon>Hypocreomycetidae</taxon>
        <taxon>Glomerellales</taxon>
        <taxon>Glomerellaceae</taxon>
        <taxon>Colletotrichum</taxon>
        <taxon>Colletotrichum destructivum species complex</taxon>
    </lineage>
</organism>
<dbReference type="InterPro" id="IPR002347">
    <property type="entry name" value="SDR_fam"/>
</dbReference>
<dbReference type="Gene3D" id="1.10.630.10">
    <property type="entry name" value="Cytochrome P450"/>
    <property type="match status" value="1"/>
</dbReference>
<feature type="domain" description="T6SS Phospholipase effector Tle1-like catalytic" evidence="2">
    <location>
        <begin position="758"/>
        <end position="1119"/>
    </location>
</feature>
<dbReference type="EMBL" id="PJEX01000159">
    <property type="protein sequence ID" value="TKW53998.1"/>
    <property type="molecule type" value="Genomic_DNA"/>
</dbReference>
<dbReference type="STRING" id="1306861.A0A4U6XDY0"/>
<dbReference type="Pfam" id="PF09994">
    <property type="entry name" value="T6SS_Tle1-like_cat"/>
    <property type="match status" value="1"/>
</dbReference>